<protein>
    <recommendedName>
        <fullName evidence="1">Glycosyl transferase family 1 domain-containing protein</fullName>
    </recommendedName>
</protein>
<dbReference type="RefSeq" id="WP_189580996.1">
    <property type="nucleotide sequence ID" value="NZ_BMYF01000009.1"/>
</dbReference>
<gene>
    <name evidence="2" type="ORF">GCM10008106_18000</name>
</gene>
<dbReference type="Proteomes" id="UP000642809">
    <property type="component" value="Unassembled WGS sequence"/>
</dbReference>
<dbReference type="GO" id="GO:0016757">
    <property type="term" value="F:glycosyltransferase activity"/>
    <property type="evidence" value="ECO:0007669"/>
    <property type="project" value="InterPro"/>
</dbReference>
<dbReference type="InterPro" id="IPR001296">
    <property type="entry name" value="Glyco_trans_1"/>
</dbReference>
<organism evidence="2 3">
    <name type="scientific">Mongoliitalea lutea</name>
    <dbReference type="NCBI Taxonomy" id="849756"/>
    <lineage>
        <taxon>Bacteria</taxon>
        <taxon>Pseudomonadati</taxon>
        <taxon>Bacteroidota</taxon>
        <taxon>Cytophagia</taxon>
        <taxon>Cytophagales</taxon>
        <taxon>Cyclobacteriaceae</taxon>
        <taxon>Mongoliitalea</taxon>
    </lineage>
</organism>
<comment type="caution">
    <text evidence="2">The sequence shown here is derived from an EMBL/GenBank/DDBJ whole genome shotgun (WGS) entry which is preliminary data.</text>
</comment>
<reference evidence="2" key="2">
    <citation type="submission" date="2020-09" db="EMBL/GenBank/DDBJ databases">
        <authorList>
            <person name="Sun Q."/>
            <person name="Kim S."/>
        </authorList>
    </citation>
    <scope>NUCLEOTIDE SEQUENCE</scope>
    <source>
        <strain evidence="2">KCTC 23224</strain>
    </source>
</reference>
<dbReference type="EMBL" id="BMYF01000009">
    <property type="protein sequence ID" value="GHB37114.1"/>
    <property type="molecule type" value="Genomic_DNA"/>
</dbReference>
<evidence type="ECO:0000313" key="3">
    <source>
        <dbReference type="Proteomes" id="UP000642809"/>
    </source>
</evidence>
<dbReference type="AlphaFoldDB" id="A0A8J3G5M1"/>
<dbReference type="Pfam" id="PF00534">
    <property type="entry name" value="Glycos_transf_1"/>
    <property type="match status" value="1"/>
</dbReference>
<keyword evidence="3" id="KW-1185">Reference proteome</keyword>
<feature type="domain" description="Glycosyl transferase family 1" evidence="1">
    <location>
        <begin position="159"/>
        <end position="308"/>
    </location>
</feature>
<evidence type="ECO:0000259" key="1">
    <source>
        <dbReference type="Pfam" id="PF00534"/>
    </source>
</evidence>
<accession>A0A8J3G5M1</accession>
<dbReference type="Gene3D" id="3.40.50.2000">
    <property type="entry name" value="Glycogen Phosphorylase B"/>
    <property type="match status" value="1"/>
</dbReference>
<name>A0A8J3G5M1_9BACT</name>
<evidence type="ECO:0000313" key="2">
    <source>
        <dbReference type="EMBL" id="GHB37114.1"/>
    </source>
</evidence>
<reference evidence="2" key="1">
    <citation type="journal article" date="2014" name="Int. J. Syst. Evol. Microbiol.">
        <title>Complete genome sequence of Corynebacterium casei LMG S-19264T (=DSM 44701T), isolated from a smear-ripened cheese.</title>
        <authorList>
            <consortium name="US DOE Joint Genome Institute (JGI-PGF)"/>
            <person name="Walter F."/>
            <person name="Albersmeier A."/>
            <person name="Kalinowski J."/>
            <person name="Ruckert C."/>
        </authorList>
    </citation>
    <scope>NUCLEOTIDE SEQUENCE</scope>
    <source>
        <strain evidence="2">KCTC 23224</strain>
    </source>
</reference>
<dbReference type="SUPFAM" id="SSF53756">
    <property type="entry name" value="UDP-Glycosyltransferase/glycogen phosphorylase"/>
    <property type="match status" value="1"/>
</dbReference>
<proteinExistence type="predicted"/>
<sequence>MNTIIVSPSGNFYGSEQVLYNFLNKTSNKYRVYVPKSSVFYYKLKELQKHRISGFKSLPWLYFKLCLKVLAGGLKSIYINEGGHIKYAKLLAKIAPKSSIILHIRLLEDCESKRLGVLPSNVKLIGISDFISHKLTDYPHSVIYDPIDVNDLTVSEKINRKKQFTVGIVGRVSETKGVAYYEAFFNHIFLGSFKSTIEFHFFGDVIFSEEVSTKFYETFSNKHYPVFFRGFVQNQDELFGQLDLVLHLNPNEPLGRVGLESWSRGIPFVCFNSGGTGEINKRLGLESFSIDVMEGWEDLLKNRIEKIMKELPSEDISRAKKGIIRNYGSSRYVSELENHFKY</sequence>